<dbReference type="GO" id="GO:0000294">
    <property type="term" value="P:nuclear-transcribed mRNA catabolic process, RNase MRP-dependent"/>
    <property type="evidence" value="ECO:0007669"/>
    <property type="project" value="TreeGrafter"/>
</dbReference>
<dbReference type="GO" id="GO:0008033">
    <property type="term" value="P:tRNA processing"/>
    <property type="evidence" value="ECO:0007669"/>
    <property type="project" value="InterPro"/>
</dbReference>
<dbReference type="Proteomes" id="UP000192596">
    <property type="component" value="Unassembled WGS sequence"/>
</dbReference>
<dbReference type="Pfam" id="PF20976">
    <property type="entry name" value="Pop8"/>
    <property type="match status" value="1"/>
</dbReference>
<dbReference type="EMBL" id="NAJO01000044">
    <property type="protein sequence ID" value="OQN98718.1"/>
    <property type="molecule type" value="Genomic_DNA"/>
</dbReference>
<organism evidence="3 4">
    <name type="scientific">Cryoendolithus antarcticus</name>
    <dbReference type="NCBI Taxonomy" id="1507870"/>
    <lineage>
        <taxon>Eukaryota</taxon>
        <taxon>Fungi</taxon>
        <taxon>Dikarya</taxon>
        <taxon>Ascomycota</taxon>
        <taxon>Pezizomycotina</taxon>
        <taxon>Dothideomycetes</taxon>
        <taxon>Dothideomycetidae</taxon>
        <taxon>Cladosporiales</taxon>
        <taxon>Cladosporiaceae</taxon>
        <taxon>Cryoendolithus</taxon>
    </lineage>
</organism>
<feature type="compositionally biased region" description="Polar residues" evidence="1">
    <location>
        <begin position="7"/>
        <end position="25"/>
    </location>
</feature>
<protein>
    <recommendedName>
        <fullName evidence="2">Ribonucleases P/MRP subunit Pop8-like domain-containing protein</fullName>
    </recommendedName>
</protein>
<dbReference type="InParanoid" id="A0A1V8SHU8"/>
<evidence type="ECO:0000313" key="3">
    <source>
        <dbReference type="EMBL" id="OQN98718.1"/>
    </source>
</evidence>
<dbReference type="AlphaFoldDB" id="A0A1V8SHU8"/>
<dbReference type="PANTHER" id="PTHR28173:SF1">
    <property type="entry name" value="RIBONUCLEASES P_MRP PROTEIN SUBUNIT POP8"/>
    <property type="match status" value="1"/>
</dbReference>
<reference evidence="4" key="1">
    <citation type="submission" date="2017-03" db="EMBL/GenBank/DDBJ databases">
        <title>Genomes of endolithic fungi from Antarctica.</title>
        <authorList>
            <person name="Coleine C."/>
            <person name="Masonjones S."/>
            <person name="Stajich J.E."/>
        </authorList>
    </citation>
    <scope>NUCLEOTIDE SEQUENCE [LARGE SCALE GENOMIC DNA]</scope>
    <source>
        <strain evidence="4">CCFEE 5527</strain>
    </source>
</reference>
<sequence length="157" mass="16908">MAEDVSMTDSSITAPVQPATQTSTSSRKRVRTPKTQTLANLTLRNPLWAYIHLSLVTAKFPSSYPNYPPLDSFTAHLHLTSALSQFLGLHGGAIPIDILKLEGQDVWVRIPADDRVGFVAAMGGWVGRGGEGWRVVGWSSWSAGASGRDGGRDLFGD</sequence>
<dbReference type="InterPro" id="IPR049128">
    <property type="entry name" value="Pop8-like_dom"/>
</dbReference>
<dbReference type="InterPro" id="IPR020347">
    <property type="entry name" value="Pop8"/>
</dbReference>
<gene>
    <name evidence="3" type="ORF">B0A48_15384</name>
</gene>
<evidence type="ECO:0000256" key="1">
    <source>
        <dbReference type="SAM" id="MobiDB-lite"/>
    </source>
</evidence>
<evidence type="ECO:0000259" key="2">
    <source>
        <dbReference type="Pfam" id="PF20976"/>
    </source>
</evidence>
<dbReference type="GO" id="GO:0005655">
    <property type="term" value="C:nucleolar ribonuclease P complex"/>
    <property type="evidence" value="ECO:0007669"/>
    <property type="project" value="InterPro"/>
</dbReference>
<dbReference type="STRING" id="1507870.A0A1V8SHU8"/>
<comment type="caution">
    <text evidence="3">The sequence shown here is derived from an EMBL/GenBank/DDBJ whole genome shotgun (WGS) entry which is preliminary data.</text>
</comment>
<accession>A0A1V8SHU8</accession>
<dbReference type="GO" id="GO:0034965">
    <property type="term" value="P:intronic box C/D snoRNA processing"/>
    <property type="evidence" value="ECO:0007669"/>
    <property type="project" value="TreeGrafter"/>
</dbReference>
<feature type="domain" description="Ribonucleases P/MRP subunit Pop8-like" evidence="2">
    <location>
        <begin position="48"/>
        <end position="125"/>
    </location>
</feature>
<dbReference type="OrthoDB" id="5530243at2759"/>
<dbReference type="GO" id="GO:0004526">
    <property type="term" value="F:ribonuclease P activity"/>
    <property type="evidence" value="ECO:0007669"/>
    <property type="project" value="TreeGrafter"/>
</dbReference>
<keyword evidence="4" id="KW-1185">Reference proteome</keyword>
<feature type="region of interest" description="Disordered" evidence="1">
    <location>
        <begin position="1"/>
        <end position="34"/>
    </location>
</feature>
<dbReference type="PANTHER" id="PTHR28173">
    <property type="entry name" value="RIBONUCLEASES P/MRP PROTEIN SUBUNIT POP8"/>
    <property type="match status" value="1"/>
</dbReference>
<dbReference type="GO" id="GO:0000172">
    <property type="term" value="C:ribonuclease MRP complex"/>
    <property type="evidence" value="ECO:0007669"/>
    <property type="project" value="InterPro"/>
</dbReference>
<name>A0A1V8SHU8_9PEZI</name>
<evidence type="ECO:0000313" key="4">
    <source>
        <dbReference type="Proteomes" id="UP000192596"/>
    </source>
</evidence>
<proteinExistence type="predicted"/>
<dbReference type="GO" id="GO:0000171">
    <property type="term" value="F:ribonuclease MRP activity"/>
    <property type="evidence" value="ECO:0007669"/>
    <property type="project" value="TreeGrafter"/>
</dbReference>